<protein>
    <recommendedName>
        <fullName evidence="5">p-glycoprotein</fullName>
    </recommendedName>
</protein>
<dbReference type="Gene3D" id="3.40.50.300">
    <property type="entry name" value="P-loop containing nucleotide triphosphate hydrolases"/>
    <property type="match status" value="1"/>
</dbReference>
<gene>
    <name evidence="3" type="ORF">Q4I28_004004</name>
</gene>
<evidence type="ECO:0008006" key="5">
    <source>
        <dbReference type="Google" id="ProtNLM"/>
    </source>
</evidence>
<evidence type="ECO:0000313" key="4">
    <source>
        <dbReference type="Proteomes" id="UP001501274"/>
    </source>
</evidence>
<comment type="caution">
    <text evidence="3">The sequence shown here is derived from an EMBL/GenBank/DDBJ whole genome shotgun (WGS) entry which is preliminary data.</text>
</comment>
<evidence type="ECO:0000313" key="3">
    <source>
        <dbReference type="EMBL" id="KAL0524245.1"/>
    </source>
</evidence>
<dbReference type="GO" id="GO:0016020">
    <property type="term" value="C:membrane"/>
    <property type="evidence" value="ECO:0007669"/>
    <property type="project" value="TreeGrafter"/>
</dbReference>
<dbReference type="GO" id="GO:0005524">
    <property type="term" value="F:ATP binding"/>
    <property type="evidence" value="ECO:0007669"/>
    <property type="project" value="UniProtKB-KW"/>
</dbReference>
<dbReference type="PANTHER" id="PTHR24223:SF415">
    <property type="entry name" value="FI20190P1"/>
    <property type="match status" value="1"/>
</dbReference>
<sequence length="130" mass="14238">GSNYSVGQRQLMCMARALLKRGSGFILMDEATANIDPALDRQIQETVMSAFSAYTVITIAHRLHTVAQYDKIIVMDHGVVAEIGSPRELVMNSQSLFHNMVVAGGPSVLRHFLSLVSRRGNEVMLCSECG</sequence>
<dbReference type="GO" id="GO:0042626">
    <property type="term" value="F:ATPase-coupled transmembrane transporter activity"/>
    <property type="evidence" value="ECO:0007669"/>
    <property type="project" value="TreeGrafter"/>
</dbReference>
<feature type="non-terminal residue" evidence="3">
    <location>
        <position position="1"/>
    </location>
</feature>
<dbReference type="Proteomes" id="UP001501274">
    <property type="component" value="Unassembled WGS sequence"/>
</dbReference>
<dbReference type="PANTHER" id="PTHR24223">
    <property type="entry name" value="ATP-BINDING CASSETTE SUB-FAMILY C"/>
    <property type="match status" value="1"/>
</dbReference>
<accession>A0AAW3BN03</accession>
<dbReference type="InterPro" id="IPR050173">
    <property type="entry name" value="ABC_transporter_C-like"/>
</dbReference>
<dbReference type="SUPFAM" id="SSF52540">
    <property type="entry name" value="P-loop containing nucleoside triphosphate hydrolases"/>
    <property type="match status" value="1"/>
</dbReference>
<organism evidence="3 4">
    <name type="scientific">Leishmania naiffi</name>
    <dbReference type="NCBI Taxonomy" id="5678"/>
    <lineage>
        <taxon>Eukaryota</taxon>
        <taxon>Discoba</taxon>
        <taxon>Euglenozoa</taxon>
        <taxon>Kinetoplastea</taxon>
        <taxon>Metakinetoplastina</taxon>
        <taxon>Trypanosomatida</taxon>
        <taxon>Trypanosomatidae</taxon>
        <taxon>Leishmaniinae</taxon>
        <taxon>Leishmania</taxon>
        <taxon>Leishmania naiffi species complex</taxon>
    </lineage>
</organism>
<keyword evidence="1" id="KW-0547">Nucleotide-binding</keyword>
<dbReference type="InterPro" id="IPR027417">
    <property type="entry name" value="P-loop_NTPase"/>
</dbReference>
<evidence type="ECO:0000256" key="2">
    <source>
        <dbReference type="ARBA" id="ARBA00022840"/>
    </source>
</evidence>
<keyword evidence="4" id="KW-1185">Reference proteome</keyword>
<name>A0AAW3BN03_9TRYP</name>
<reference evidence="3 4" key="1">
    <citation type="submission" date="2024-02" db="EMBL/GenBank/DDBJ databases">
        <title>FIRST GENOME SEQUENCES OF Leishmania (Viannia) shawi, Leishmania (Viannia) lindenbergi AND Leishmania (Viannia) utingensis.</title>
        <authorList>
            <person name="Resadore F."/>
            <person name="Custodio M.G.F."/>
            <person name="Boite M.C."/>
            <person name="Cupolillo E."/>
            <person name="Ferreira G.E.M."/>
        </authorList>
    </citation>
    <scope>NUCLEOTIDE SEQUENCE [LARGE SCALE GENOMIC DNA]</scope>
    <source>
        <strain evidence="3 4">MDAS/BR/1979/M5533</strain>
    </source>
</reference>
<proteinExistence type="predicted"/>
<keyword evidence="2" id="KW-0067">ATP-binding</keyword>
<evidence type="ECO:0000256" key="1">
    <source>
        <dbReference type="ARBA" id="ARBA00022741"/>
    </source>
</evidence>
<dbReference type="AlphaFoldDB" id="A0AAW3BN03"/>
<dbReference type="EMBL" id="JBAMZN010000025">
    <property type="protein sequence ID" value="KAL0524245.1"/>
    <property type="molecule type" value="Genomic_DNA"/>
</dbReference>